<dbReference type="InterPro" id="IPR028995">
    <property type="entry name" value="Glyco_hydro_57/38_cen_sf"/>
</dbReference>
<dbReference type="GO" id="GO:0004572">
    <property type="term" value="F:mannosyl-oligosaccharide 1,3-1,6-alpha-mannosidase activity"/>
    <property type="evidence" value="ECO:0007669"/>
    <property type="project" value="UniProtKB-EC"/>
</dbReference>
<dbReference type="InterPro" id="IPR013780">
    <property type="entry name" value="Glyco_hydro_b"/>
</dbReference>
<dbReference type="InterPro" id="IPR027291">
    <property type="entry name" value="Glyco_hydro_38_N_sf"/>
</dbReference>
<dbReference type="Pfam" id="PF07748">
    <property type="entry name" value="Glyco_hydro_38C"/>
    <property type="match status" value="1"/>
</dbReference>
<dbReference type="SUPFAM" id="SSF88713">
    <property type="entry name" value="Glycoside hydrolase/deacetylase"/>
    <property type="match status" value="1"/>
</dbReference>
<evidence type="ECO:0000256" key="6">
    <source>
        <dbReference type="ARBA" id="ARBA00023295"/>
    </source>
</evidence>
<evidence type="ECO:0000256" key="7">
    <source>
        <dbReference type="ARBA" id="ARBA00059516"/>
    </source>
</evidence>
<evidence type="ECO:0000256" key="2">
    <source>
        <dbReference type="ARBA" id="ARBA00011748"/>
    </source>
</evidence>
<dbReference type="Pfam" id="PF09261">
    <property type="entry name" value="Alpha-mann_mid"/>
    <property type="match status" value="1"/>
</dbReference>
<dbReference type="InterPro" id="IPR037094">
    <property type="entry name" value="Glyco_hydro_38_cen_sf"/>
</dbReference>
<dbReference type="SUPFAM" id="SSF74650">
    <property type="entry name" value="Galactose mutarotase-like"/>
    <property type="match status" value="1"/>
</dbReference>
<dbReference type="InterPro" id="IPR011330">
    <property type="entry name" value="Glyco_hydro/deAcase_b/a-brl"/>
</dbReference>
<proteinExistence type="inferred from homology"/>
<dbReference type="Gene3D" id="3.20.110.10">
    <property type="entry name" value="Glycoside hydrolase 38, N terminal domain"/>
    <property type="match status" value="1"/>
</dbReference>
<comment type="catalytic activity">
    <reaction evidence="8">
        <text>N(4)-{beta-D-GlcNAc-(1-&gt;2)-alpha-D-Man-(1-&gt;3)-[alpha-D-Man-(1-&gt;3)-[alpha-D-Man-(1-&gt;6)]-alpha-D-Man-(1-&gt;6)]-beta-D-Man-(1-&gt;4)-beta-D-GlcNAc-(1-&gt;4)-beta-D-GlcNAc}-L-asparaginyl-[protein] + 2 H2O = 2 alpha-D-mannopyranose + an N(4)-{beta-D-GlcNAc-(1-&gt;2)-alpha-D-Man-(1-&gt;3)-[alpha-D-Man-(1-&gt;6)]-beta-D-Man-(1-&gt;4)-beta-D-GlcNAc-(1-&gt;4)-beta-D-GlcNAc}-L-asparaginyl-[protein]</text>
        <dbReference type="Rhea" id="RHEA:56052"/>
        <dbReference type="Rhea" id="RHEA-COMP:14368"/>
        <dbReference type="Rhea" id="RHEA-COMP:14369"/>
        <dbReference type="ChEBI" id="CHEBI:15377"/>
        <dbReference type="ChEBI" id="CHEBI:28729"/>
        <dbReference type="ChEBI" id="CHEBI:60615"/>
        <dbReference type="ChEBI" id="CHEBI:60625"/>
        <dbReference type="EC" id="3.2.1.114"/>
    </reaction>
</comment>
<dbReference type="Gene3D" id="2.60.40.1180">
    <property type="entry name" value="Golgi alpha-mannosidase II"/>
    <property type="match status" value="1"/>
</dbReference>
<comment type="function">
    <text evidence="7">Catalyzes the first committed step in the biosynthesis of complex N-glycans. It controls conversion of high mannose to complex N-glycans; the final hydrolytic step in the N-glycan maturation pathway.</text>
</comment>
<keyword evidence="6 9" id="KW-0326">Glycosidase</keyword>
<evidence type="ECO:0000259" key="11">
    <source>
        <dbReference type="SMART" id="SM00872"/>
    </source>
</evidence>
<dbReference type="InterPro" id="IPR011682">
    <property type="entry name" value="Glyco_hydro_38_C"/>
</dbReference>
<evidence type="ECO:0000256" key="1">
    <source>
        <dbReference type="ARBA" id="ARBA00009792"/>
    </source>
</evidence>
<reference evidence="12 13" key="1">
    <citation type="submission" date="2023-11" db="EMBL/GenBank/DDBJ databases">
        <authorList>
            <person name="Okamura Y."/>
        </authorList>
    </citation>
    <scope>NUCLEOTIDE SEQUENCE [LARGE SCALE GENOMIC DNA]</scope>
</reference>
<sequence>MGIGNCDSSNSRLNQVINSTMRSSRWLRCRPFSNRFLIVSLLAIAFGLYCCYYNVSTTSFSKQGNNNANERVIALKHIRAPESVKMEQCPVVRESVAEVDTVSVFPTFEFQPNWLRTKEFWDRSFEERYEKTKNDSRRPKLKVIVVPHSHNDPGWLKTFEQYFETKTKNIINNIVMKLNQYPNMTFIWTEISFLNAWWERSHPVKQKALKKLVREGRLEITTGGWVMPDEACTHIYSLIDQFIEGHVWVKANLGVTPKIGWSIDPFGHGATVPYLLDQSGLEGAIIQRIHYAWKQWFAQRQIEEFHWMPGFSSTKPSLVVHNQPFDIYSIKSTCGPHPAICLSFDFRKIPGEYSEYTAKHEDITEHNLHSKSKTLMEEYDRIGTLTKHNVVLVPLGDDFRYEYGIEFDAQYVNYMKMFTYINQHKDLFNAEVTFGTPIDYFNAVKDRSANIPTLRGDFFVYSDIFSEGKPAYWSGYYTTRPYIKIVARQFEHQLRTAEILFTLVSNYLRQSNKHMFESSERKLEKYYEQLISARRNLGLFQHHDAITGTSRASVMYDYGTKLFTSLYHCIRLQEAAITTLMIPDSKLHTQSILQSELEWETYGKQPKKLQVSIVDKKTIVLFNPLAERRTEVITLRSNTTNVRVYDTYNKNYVKYQITPNIHVQENGKFAISDVNFDISFVAQLNAFSIVTYKLEEYTNHTQHCTVFCNNCTEQKGDSEKPNNFVIKKMMPGNIQLENNIMKLLVDRNTGFLRQIYRKDIRKKNIVDIQFGAYQSAQRHSGAYLFMPDYDPPEKDVLGPYSKGNNQDENVIIVSGPVSTEITTMYLPFLVHTLRIYNVDDPALSHGIYVENIVDFENPPKNRDTEFYMRLQTNIQNGDTPEFYTDQNGFQYQRRVKVDKLGIEANYYPITTMAWIQDSETRLTLLTNHAQGAAAFEPGRLEVMLDRRTLYDDFRGIGEGVVDNKPTVFTNWLLLEPINERAKADANSRVSRHFNERRFNTDTAPIYELPSRTADFLSRSLNYPVNTYIVDTSEVGDVEVKSNQEFLENFPPGIHVLSLRTITDEVLEQFPSSSCFMILHRPGVSCDIQDGMPKPTASFTSNSKFIGLNINDIASVSLTGLKTYGNLTSLANITLNPMEVKTYRVRF</sequence>
<keyword evidence="10" id="KW-1133">Transmembrane helix</keyword>
<dbReference type="Gene3D" id="2.70.98.30">
    <property type="entry name" value="Golgi alpha-mannosidase II, domain 4"/>
    <property type="match status" value="1"/>
</dbReference>
<dbReference type="Pfam" id="PF01074">
    <property type="entry name" value="Glyco_hydro_38N"/>
    <property type="match status" value="1"/>
</dbReference>
<dbReference type="PANTHER" id="PTHR11607">
    <property type="entry name" value="ALPHA-MANNOSIDASE"/>
    <property type="match status" value="1"/>
</dbReference>
<dbReference type="SMART" id="SM00872">
    <property type="entry name" value="Alpha-mann_mid"/>
    <property type="match status" value="1"/>
</dbReference>
<dbReference type="SUPFAM" id="SSF88688">
    <property type="entry name" value="Families 57/38 glycoside transferase middle domain"/>
    <property type="match status" value="1"/>
</dbReference>
<dbReference type="GO" id="GO:0006013">
    <property type="term" value="P:mannose metabolic process"/>
    <property type="evidence" value="ECO:0007669"/>
    <property type="project" value="InterPro"/>
</dbReference>
<keyword evidence="5 9" id="KW-0862">Zinc</keyword>
<dbReference type="EC" id="3.2.1.-" evidence="9"/>
<dbReference type="EMBL" id="CAVLEF010000279">
    <property type="protein sequence ID" value="CAK1554767.1"/>
    <property type="molecule type" value="Genomic_DNA"/>
</dbReference>
<dbReference type="Gene3D" id="1.20.1270.50">
    <property type="entry name" value="Glycoside hydrolase family 38, central domain"/>
    <property type="match status" value="1"/>
</dbReference>
<keyword evidence="10" id="KW-0472">Membrane</keyword>
<protein>
    <recommendedName>
        <fullName evidence="9">Alpha-mannosidase</fullName>
        <ecNumber evidence="9">3.2.1.-</ecNumber>
    </recommendedName>
</protein>
<feature type="transmembrane region" description="Helical" evidence="10">
    <location>
        <begin position="36"/>
        <end position="55"/>
    </location>
</feature>
<dbReference type="FunFam" id="3.20.110.10:FF:000007">
    <property type="entry name" value="Alpha-mannosidase"/>
    <property type="match status" value="1"/>
</dbReference>
<keyword evidence="3 9" id="KW-0479">Metal-binding</keyword>
<name>A0AAV1K2A1_9NEOP</name>
<comment type="similarity">
    <text evidence="1 9">Belongs to the glycosyl hydrolase 38 family.</text>
</comment>
<dbReference type="GO" id="GO:0030246">
    <property type="term" value="F:carbohydrate binding"/>
    <property type="evidence" value="ECO:0007669"/>
    <property type="project" value="InterPro"/>
</dbReference>
<dbReference type="InterPro" id="IPR000602">
    <property type="entry name" value="Glyco_hydro_38_N"/>
</dbReference>
<evidence type="ECO:0000256" key="4">
    <source>
        <dbReference type="ARBA" id="ARBA00022801"/>
    </source>
</evidence>
<evidence type="ECO:0000256" key="5">
    <source>
        <dbReference type="ARBA" id="ARBA00022833"/>
    </source>
</evidence>
<dbReference type="PANTHER" id="PTHR11607:SF70">
    <property type="entry name" value="ALPHA-MANNOSIDASE"/>
    <property type="match status" value="1"/>
</dbReference>
<dbReference type="InterPro" id="IPR015341">
    <property type="entry name" value="Glyco_hydro_38_cen"/>
</dbReference>
<dbReference type="GO" id="GO:0006491">
    <property type="term" value="P:N-glycan processing"/>
    <property type="evidence" value="ECO:0007669"/>
    <property type="project" value="TreeGrafter"/>
</dbReference>
<evidence type="ECO:0000256" key="3">
    <source>
        <dbReference type="ARBA" id="ARBA00022723"/>
    </source>
</evidence>
<dbReference type="InterPro" id="IPR050843">
    <property type="entry name" value="Glycosyl_Hydrlase_38"/>
</dbReference>
<evidence type="ECO:0000256" key="9">
    <source>
        <dbReference type="RuleBase" id="RU361199"/>
    </source>
</evidence>
<dbReference type="Proteomes" id="UP001497472">
    <property type="component" value="Unassembled WGS sequence"/>
</dbReference>
<gene>
    <name evidence="12" type="ORF">LNINA_LOCUS13637</name>
</gene>
<comment type="subunit">
    <text evidence="2">Homodimer; disulfide-linked.</text>
</comment>
<comment type="cofactor">
    <cofactor evidence="9">
        <name>Zn(2+)</name>
        <dbReference type="ChEBI" id="CHEBI:29105"/>
    </cofactor>
    <text evidence="9">Binds 1 zinc ion per subunit.</text>
</comment>
<comment type="caution">
    <text evidence="12">The sequence shown here is derived from an EMBL/GenBank/DDBJ whole genome shotgun (WGS) entry which is preliminary data.</text>
</comment>
<evidence type="ECO:0000313" key="12">
    <source>
        <dbReference type="EMBL" id="CAK1554767.1"/>
    </source>
</evidence>
<organism evidence="12 13">
    <name type="scientific">Leptosia nina</name>
    <dbReference type="NCBI Taxonomy" id="320188"/>
    <lineage>
        <taxon>Eukaryota</taxon>
        <taxon>Metazoa</taxon>
        <taxon>Ecdysozoa</taxon>
        <taxon>Arthropoda</taxon>
        <taxon>Hexapoda</taxon>
        <taxon>Insecta</taxon>
        <taxon>Pterygota</taxon>
        <taxon>Neoptera</taxon>
        <taxon>Endopterygota</taxon>
        <taxon>Lepidoptera</taxon>
        <taxon>Glossata</taxon>
        <taxon>Ditrysia</taxon>
        <taxon>Papilionoidea</taxon>
        <taxon>Pieridae</taxon>
        <taxon>Pierinae</taxon>
        <taxon>Leptosia</taxon>
    </lineage>
</organism>
<dbReference type="GO" id="GO:0000139">
    <property type="term" value="C:Golgi membrane"/>
    <property type="evidence" value="ECO:0007669"/>
    <property type="project" value="TreeGrafter"/>
</dbReference>
<dbReference type="AlphaFoldDB" id="A0AAV1K2A1"/>
<feature type="domain" description="Glycoside hydrolase family 38 central" evidence="11">
    <location>
        <begin position="471"/>
        <end position="562"/>
    </location>
</feature>
<evidence type="ECO:0000256" key="8">
    <source>
        <dbReference type="ARBA" id="ARBA00093232"/>
    </source>
</evidence>
<evidence type="ECO:0000256" key="10">
    <source>
        <dbReference type="SAM" id="Phobius"/>
    </source>
</evidence>
<keyword evidence="4 9" id="KW-0378">Hydrolase</keyword>
<evidence type="ECO:0000313" key="13">
    <source>
        <dbReference type="Proteomes" id="UP001497472"/>
    </source>
</evidence>
<keyword evidence="10" id="KW-0812">Transmembrane</keyword>
<dbReference type="FunFam" id="1.20.1270.50:FF:000001">
    <property type="entry name" value="Alpha-mannosidase"/>
    <property type="match status" value="1"/>
</dbReference>
<dbReference type="InterPro" id="IPR011013">
    <property type="entry name" value="Gal_mutarotase_sf_dom"/>
</dbReference>
<keyword evidence="13" id="KW-1185">Reference proteome</keyword>
<accession>A0AAV1K2A1</accession>
<dbReference type="GO" id="GO:0046872">
    <property type="term" value="F:metal ion binding"/>
    <property type="evidence" value="ECO:0007669"/>
    <property type="project" value="UniProtKB-KW"/>
</dbReference>